<dbReference type="GO" id="GO:0016616">
    <property type="term" value="F:oxidoreductase activity, acting on the CH-OH group of donors, NAD or NADP as acceptor"/>
    <property type="evidence" value="ECO:0007669"/>
    <property type="project" value="TreeGrafter"/>
</dbReference>
<reference evidence="2 3" key="1">
    <citation type="submission" date="2020-04" db="EMBL/GenBank/DDBJ databases">
        <title>Genome sequencing of novel species.</title>
        <authorList>
            <person name="Heo J."/>
            <person name="Kim S.-J."/>
            <person name="Kim J.-S."/>
            <person name="Hong S.-B."/>
            <person name="Kwon S.-W."/>
        </authorList>
    </citation>
    <scope>NUCLEOTIDE SEQUENCE [LARGE SCALE GENOMIC DNA]</scope>
    <source>
        <strain evidence="2 3">MFER-1</strain>
    </source>
</reference>
<protein>
    <submittedName>
        <fullName evidence="2">SDR family oxidoreductase</fullName>
    </submittedName>
</protein>
<dbReference type="PANTHER" id="PTHR45458:SF1">
    <property type="entry name" value="SHORT CHAIN DEHYDROGENASE"/>
    <property type="match status" value="1"/>
</dbReference>
<dbReference type="PRINTS" id="PR00081">
    <property type="entry name" value="GDHRDH"/>
</dbReference>
<dbReference type="PRINTS" id="PR00080">
    <property type="entry name" value="SDRFAMILY"/>
</dbReference>
<dbReference type="Pfam" id="PF00106">
    <property type="entry name" value="adh_short"/>
    <property type="match status" value="1"/>
</dbReference>
<dbReference type="InterPro" id="IPR052184">
    <property type="entry name" value="SDR_enzymes"/>
</dbReference>
<accession>A0A7Z2VPQ0</accession>
<dbReference type="AlphaFoldDB" id="A0A7Z2VPQ0"/>
<dbReference type="KEGG" id="cheb:HH215_28355"/>
<evidence type="ECO:0000256" key="1">
    <source>
        <dbReference type="RuleBase" id="RU000363"/>
    </source>
</evidence>
<dbReference type="Proteomes" id="UP000502248">
    <property type="component" value="Chromosome"/>
</dbReference>
<dbReference type="PANTHER" id="PTHR45458">
    <property type="entry name" value="SHORT-CHAIN DEHYDROGENASE/REDUCTASE SDR"/>
    <property type="match status" value="1"/>
</dbReference>
<dbReference type="SUPFAM" id="SSF51735">
    <property type="entry name" value="NAD(P)-binding Rossmann-fold domains"/>
    <property type="match status" value="1"/>
</dbReference>
<name>A0A7Z2VPQ0_9BACL</name>
<sequence length="233" mass="25328">MNILITGAGRGLGLQLTKLAVERGHEVIACIREISDASEGLFALAARSPDLVHIERMNVTREEEVAGLAEKLSQDSVKLDGVINNAGVLLGREHKLDTLPMHLLKLTFEVNLFGPMCVAKHMAPLMKENSDAMVINISSEAGSMALAYGGDYPYAISKTALNMFSKQLNSELHPRGIRVLAVHPGWIRTDMGGNKAPMEASESAMGILDLIERKTKVSEELIFVDHTGRSMPL</sequence>
<proteinExistence type="inferred from homology"/>
<dbReference type="Gene3D" id="3.40.50.720">
    <property type="entry name" value="NAD(P)-binding Rossmann-like Domain"/>
    <property type="match status" value="1"/>
</dbReference>
<dbReference type="EMBL" id="CP051680">
    <property type="protein sequence ID" value="QJD86700.1"/>
    <property type="molecule type" value="Genomic_DNA"/>
</dbReference>
<evidence type="ECO:0000313" key="2">
    <source>
        <dbReference type="EMBL" id="QJD86700.1"/>
    </source>
</evidence>
<evidence type="ECO:0000313" key="3">
    <source>
        <dbReference type="Proteomes" id="UP000502248"/>
    </source>
</evidence>
<gene>
    <name evidence="2" type="ORF">HH215_28355</name>
</gene>
<dbReference type="InterPro" id="IPR036291">
    <property type="entry name" value="NAD(P)-bd_dom_sf"/>
</dbReference>
<comment type="similarity">
    <text evidence="1">Belongs to the short-chain dehydrogenases/reductases (SDR) family.</text>
</comment>
<keyword evidence="3" id="KW-1185">Reference proteome</keyword>
<dbReference type="CDD" id="cd05325">
    <property type="entry name" value="carb_red_sniffer_like_SDR_c"/>
    <property type="match status" value="1"/>
</dbReference>
<dbReference type="InterPro" id="IPR002347">
    <property type="entry name" value="SDR_fam"/>
</dbReference>
<organism evidence="2 3">
    <name type="scientific">Cohnella herbarum</name>
    <dbReference type="NCBI Taxonomy" id="2728023"/>
    <lineage>
        <taxon>Bacteria</taxon>
        <taxon>Bacillati</taxon>
        <taxon>Bacillota</taxon>
        <taxon>Bacilli</taxon>
        <taxon>Bacillales</taxon>
        <taxon>Paenibacillaceae</taxon>
        <taxon>Cohnella</taxon>
    </lineage>
</organism>
<dbReference type="RefSeq" id="WP_169282946.1">
    <property type="nucleotide sequence ID" value="NZ_CP051680.1"/>
</dbReference>